<feature type="domain" description="Flagellar basal-body/hook protein C-terminal" evidence="4">
    <location>
        <begin position="210"/>
        <end position="253"/>
    </location>
</feature>
<dbReference type="Pfam" id="PF00460">
    <property type="entry name" value="Flg_bb_rod"/>
    <property type="match status" value="1"/>
</dbReference>
<reference evidence="6 7" key="1">
    <citation type="journal article" date="2016" name="Nat. Commun.">
        <title>Thousands of microbial genomes shed light on interconnected biogeochemical processes in an aquifer system.</title>
        <authorList>
            <person name="Anantharaman K."/>
            <person name="Brown C.T."/>
            <person name="Hug L.A."/>
            <person name="Sharon I."/>
            <person name="Castelle C.J."/>
            <person name="Probst A.J."/>
            <person name="Thomas B.C."/>
            <person name="Singh A."/>
            <person name="Wilkins M.J."/>
            <person name="Karaoz U."/>
            <person name="Brodie E.L."/>
            <person name="Williams K.H."/>
            <person name="Hubbard S.S."/>
            <person name="Banfield J.F."/>
        </authorList>
    </citation>
    <scope>NUCLEOTIDE SEQUENCE [LARGE SCALE GENOMIC DNA]</scope>
</reference>
<comment type="caution">
    <text evidence="6">The sequence shown here is derived from an EMBL/GenBank/DDBJ whole genome shotgun (WGS) entry which is preliminary data.</text>
</comment>
<dbReference type="PANTHER" id="PTHR30435">
    <property type="entry name" value="FLAGELLAR PROTEIN"/>
    <property type="match status" value="1"/>
</dbReference>
<dbReference type="InterPro" id="IPR001444">
    <property type="entry name" value="Flag_bb_rod_N"/>
</dbReference>
<name>A0A1F5YCI9_9BACT</name>
<protein>
    <submittedName>
        <fullName evidence="6">Flagellar basal-body rod protein FlgF</fullName>
    </submittedName>
</protein>
<comment type="similarity">
    <text evidence="1 2">Belongs to the flagella basal body rod proteins family.</text>
</comment>
<keyword evidence="6" id="KW-0966">Cell projection</keyword>
<dbReference type="SUPFAM" id="SSF117143">
    <property type="entry name" value="Flagellar hook protein flgE"/>
    <property type="match status" value="1"/>
</dbReference>
<dbReference type="NCBIfam" id="TIGR03506">
    <property type="entry name" value="FlgEFG_subfam"/>
    <property type="match status" value="1"/>
</dbReference>
<dbReference type="AlphaFoldDB" id="A0A1F5YCI9"/>
<dbReference type="InterPro" id="IPR053967">
    <property type="entry name" value="LlgE_F_G-like_D1"/>
</dbReference>
<dbReference type="InterPro" id="IPR012836">
    <property type="entry name" value="FlgF"/>
</dbReference>
<dbReference type="PROSITE" id="PS00588">
    <property type="entry name" value="FLAGELLA_BB_ROD"/>
    <property type="match status" value="1"/>
</dbReference>
<dbReference type="PANTHER" id="PTHR30435:SF19">
    <property type="entry name" value="FLAGELLAR BASAL-BODY ROD PROTEIN FLGG"/>
    <property type="match status" value="1"/>
</dbReference>
<dbReference type="Pfam" id="PF22692">
    <property type="entry name" value="LlgE_F_G_D1"/>
    <property type="match status" value="1"/>
</dbReference>
<sequence length="259" mass="28063">MIKGLYTSAAGMLPLDYRQDLTANNLSNTNTSGYKQDRAFVHELLSADLYLNKNGIASTGEPPRMINISPPAFEASVGNSSQVVVYQTDFSPGTMEVTGNDLNMAIDGPGFFTVNTPQGQRFTRNGYFSVNATGSLVTGDGFPVLGNAGPINVQGGKINVLQNGDVLVDGVQRGTLRIRDFPKPYQLTKEGNSLFAAQDAGQAARDFKVRQGALENANANPIDQTVRMIEISRMFELNQRAIRLQDETLQQAVSQIGRI</sequence>
<dbReference type="GO" id="GO:0071978">
    <property type="term" value="P:bacterial-type flagellum-dependent swarming motility"/>
    <property type="evidence" value="ECO:0007669"/>
    <property type="project" value="TreeGrafter"/>
</dbReference>
<dbReference type="InterPro" id="IPR019776">
    <property type="entry name" value="Flagellar_basal_body_rod_CS"/>
</dbReference>
<feature type="domain" description="Flagellar hook protein FlgE/F/G-like D1" evidence="5">
    <location>
        <begin position="105"/>
        <end position="166"/>
    </location>
</feature>
<accession>A0A1F5YCI9</accession>
<gene>
    <name evidence="6" type="ORF">A2Z86_05140</name>
</gene>
<dbReference type="NCBIfam" id="TIGR02490">
    <property type="entry name" value="flgF"/>
    <property type="match status" value="1"/>
</dbReference>
<dbReference type="Proteomes" id="UP000176992">
    <property type="component" value="Unassembled WGS sequence"/>
</dbReference>
<evidence type="ECO:0000259" key="3">
    <source>
        <dbReference type="Pfam" id="PF00460"/>
    </source>
</evidence>
<organism evidence="6 7">
    <name type="scientific">Candidatus Glassbacteria bacterium GWA2_58_10</name>
    <dbReference type="NCBI Taxonomy" id="1817865"/>
    <lineage>
        <taxon>Bacteria</taxon>
        <taxon>Candidatus Glassiibacteriota</taxon>
    </lineage>
</organism>
<dbReference type="InterPro" id="IPR037925">
    <property type="entry name" value="FlgE/F/G-like"/>
</dbReference>
<evidence type="ECO:0000313" key="7">
    <source>
        <dbReference type="Proteomes" id="UP000176992"/>
    </source>
</evidence>
<dbReference type="EMBL" id="MFIV01000206">
    <property type="protein sequence ID" value="OGF97829.1"/>
    <property type="molecule type" value="Genomic_DNA"/>
</dbReference>
<keyword evidence="6" id="KW-0969">Cilium</keyword>
<evidence type="ECO:0000256" key="1">
    <source>
        <dbReference type="ARBA" id="ARBA00009677"/>
    </source>
</evidence>
<feature type="domain" description="Flagellar basal body rod protein N-terminal" evidence="3">
    <location>
        <begin position="5"/>
        <end position="35"/>
    </location>
</feature>
<evidence type="ECO:0000259" key="5">
    <source>
        <dbReference type="Pfam" id="PF22692"/>
    </source>
</evidence>
<dbReference type="InterPro" id="IPR020013">
    <property type="entry name" value="Flagellar_FlgE/F/G"/>
</dbReference>
<keyword evidence="6" id="KW-0282">Flagellum</keyword>
<proteinExistence type="inferred from homology"/>
<evidence type="ECO:0000313" key="6">
    <source>
        <dbReference type="EMBL" id="OGF97829.1"/>
    </source>
</evidence>
<evidence type="ECO:0000259" key="4">
    <source>
        <dbReference type="Pfam" id="PF06429"/>
    </source>
</evidence>
<dbReference type="InterPro" id="IPR010930">
    <property type="entry name" value="Flg_bb/hook_C_dom"/>
</dbReference>
<dbReference type="Pfam" id="PF06429">
    <property type="entry name" value="Flg_bbr_C"/>
    <property type="match status" value="1"/>
</dbReference>
<dbReference type="GO" id="GO:0030694">
    <property type="term" value="C:bacterial-type flagellum basal body, rod"/>
    <property type="evidence" value="ECO:0007669"/>
    <property type="project" value="InterPro"/>
</dbReference>
<keyword evidence="2" id="KW-0975">Bacterial flagellum</keyword>
<comment type="subcellular location">
    <subcellularLocation>
        <location evidence="2">Bacterial flagellum basal body</location>
    </subcellularLocation>
</comment>
<evidence type="ECO:0000256" key="2">
    <source>
        <dbReference type="RuleBase" id="RU362116"/>
    </source>
</evidence>